<feature type="region of interest" description="Disordered" evidence="6">
    <location>
        <begin position="1361"/>
        <end position="1416"/>
    </location>
</feature>
<dbReference type="STRING" id="981085.W9QKC5"/>
<feature type="compositionally biased region" description="Polar residues" evidence="6">
    <location>
        <begin position="717"/>
        <end position="745"/>
    </location>
</feature>
<feature type="compositionally biased region" description="Polar residues" evidence="6">
    <location>
        <begin position="202"/>
        <end position="225"/>
    </location>
</feature>
<feature type="compositionally biased region" description="Polar residues" evidence="6">
    <location>
        <begin position="753"/>
        <end position="764"/>
    </location>
</feature>
<keyword evidence="5" id="KW-0804">Transcription</keyword>
<dbReference type="PANTHER" id="PTHR33304:SF9">
    <property type="entry name" value="RING_FYVE_PHD ZINC FINGER SUPERFAMILY PROTEIN"/>
    <property type="match status" value="1"/>
</dbReference>
<feature type="compositionally biased region" description="Basic and acidic residues" evidence="6">
    <location>
        <begin position="419"/>
        <end position="430"/>
    </location>
</feature>
<dbReference type="InterPro" id="IPR036869">
    <property type="entry name" value="J_dom_sf"/>
</dbReference>
<dbReference type="PANTHER" id="PTHR33304">
    <property type="match status" value="1"/>
</dbReference>
<feature type="region of interest" description="Disordered" evidence="6">
    <location>
        <begin position="1276"/>
        <end position="1311"/>
    </location>
</feature>
<evidence type="ECO:0000313" key="9">
    <source>
        <dbReference type="Proteomes" id="UP000030645"/>
    </source>
</evidence>
<name>W9QKC5_9ROSA</name>
<evidence type="ECO:0000256" key="3">
    <source>
        <dbReference type="ARBA" id="ARBA00022833"/>
    </source>
</evidence>
<feature type="region of interest" description="Disordered" evidence="6">
    <location>
        <begin position="640"/>
        <end position="764"/>
    </location>
</feature>
<dbReference type="Pfam" id="PF23121">
    <property type="entry name" value="SPOC_AIPP2"/>
    <property type="match status" value="1"/>
</dbReference>
<keyword evidence="2" id="KW-0863">Zinc-finger</keyword>
<dbReference type="InterPro" id="IPR011011">
    <property type="entry name" value="Znf_FYVE_PHD"/>
</dbReference>
<dbReference type="PRINTS" id="PR00625">
    <property type="entry name" value="JDOMAIN"/>
</dbReference>
<feature type="compositionally biased region" description="Basic and acidic residues" evidence="6">
    <location>
        <begin position="693"/>
        <end position="714"/>
    </location>
</feature>
<feature type="region of interest" description="Disordered" evidence="6">
    <location>
        <begin position="1511"/>
        <end position="1530"/>
    </location>
</feature>
<feature type="domain" description="J" evidence="7">
    <location>
        <begin position="1681"/>
        <end position="1746"/>
    </location>
</feature>
<keyword evidence="4" id="KW-0805">Transcription regulation</keyword>
<evidence type="ECO:0000256" key="5">
    <source>
        <dbReference type="ARBA" id="ARBA00023163"/>
    </source>
</evidence>
<feature type="region of interest" description="Disordered" evidence="6">
    <location>
        <begin position="397"/>
        <end position="445"/>
    </location>
</feature>
<dbReference type="GO" id="GO:0008270">
    <property type="term" value="F:zinc ion binding"/>
    <property type="evidence" value="ECO:0007669"/>
    <property type="project" value="UniProtKB-KW"/>
</dbReference>
<feature type="compositionally biased region" description="Basic and acidic residues" evidence="6">
    <location>
        <begin position="646"/>
        <end position="655"/>
    </location>
</feature>
<dbReference type="InterPro" id="IPR049914">
    <property type="entry name" value="PHD1-3/5-6"/>
</dbReference>
<dbReference type="Pfam" id="PF00226">
    <property type="entry name" value="DnaJ"/>
    <property type="match status" value="1"/>
</dbReference>
<keyword evidence="1" id="KW-0479">Metal-binding</keyword>
<feature type="compositionally biased region" description="Basic and acidic residues" evidence="6">
    <location>
        <begin position="1368"/>
        <end position="1391"/>
    </location>
</feature>
<sequence>MDHGPSTMGLNGLEQPGPRHGPRLFIACGGRLARVIGSQPPPVPRFLIAMIPKRKERLLHNLYEATQMLMEPKAWFFPLLPFIAPSDITPVLRGSYSMQGPFDDTDHDDHHSHNNTVSSRSENKFSKYYMNHKVRMRGESGACCNVCAAPCSSCMHLNHDLMASKTDEFSDETCRVNAASQYSVNGARDTSSSFKSKRRESLQNTASETSNIMSVSSNHDSLSENADSKASLRSSNDALDMQLLPLSSGGTTGEVGPSPKPLCNLYQGGSPNKHEDSKVLEVHDDDISCVSRANDANVAVGNSSRNIDRTNMSCSSASVSSLGPEESRKGHESIARDMPSKDADASSSSPKEKLFESSPEQIGASSKEVAAVDGASCQKSIACTSDVPMKFSPKLEAEVNNDGQGSTGGTPKCFGQAEQDEKSSKFDVREPPSQSMSGDESDESDIVEHDVKVCDICGDAGREDMLATCSRCSDGAEHTYCMRKMLRKVPGRNWMCEECKFAEEINTQKQEKEGKSTSKASLSTQLSSKRLAENIEAAPVAKRQSLETSIGSPKSSSPIRMAALSRESPFKNLDKERSRPAQPISVGNQSTNEMMETARSPVAGPRLHNKGTLFKSNSFSATNSKPKVKLVDEVVPQKQNGGKEYTSLDRKDKSARIIGKSMSFKSANSGRSSSSDSKVKMLSPRLALAIDTKGSKQAKERMAFERKSLSRLDRPPINSTTSSSVSTPKADQTSRVESSSFVSNNRELKVQSEGKSSTSKSTVNLSRKPVEIPITAAGVSSASGMCNTAIEHKSNPAVFKDEALSTDSFTTEKPSNNIDGTMQDGTRWQEIMHQTEKMKECSSRSRPTVTTSSRSTFCQKCKEIGHSADFCTISSSETSGIDASAARGSREETHRGSKLKDAIHAALLRKPEIQRKKRALDQSDEFSTSSRDLSSEITCLDQASNKSKIISPSEVTHEEPQSTLDSMHTTINNTMQHTAFTTNAKFSSKTGDLDALVSSTVKPVVKDLINHALATSPQLLKMSAIPEYEYIWRGTFEVHRSGSFFDLCAGIQAHLSTCASPRVPEVVCKFPHKLSLIEVPRLSAWPTQFCDGGAKEDNIALYFFAKDLESYERNYKSLLDGMIKNDLALKGNIEGVELLIFPSNQLPENSQRWNMLFFLWGVFRARRTHCSDSFKKLHIPSNIMTSVDKNASNTVMTSENLCSAKCLDTESHDERSCNAIVAPSADDQKFDGISGDCNDQKLSESLRPGLTANSAWHDSSCNSKCTSDMSLSEKMRCTSPSLQEKSPPVHGLPAELNSSSESAGANSDIGEKRQLHYDTSIGRKDLSSLKVLPYSSEDLDVRGIVSEEKIIDARVGVTESVTESFTESFRDNRASDENDKSRDQYKHERDLNPGGIERCQSTERKRPHIALSNGDSPASNVIARNIPWNGLNNMVVDGQNVGKKQKIGQGDMYGGSSYNCRTSLGGIEPKQTDVSPCLTVEEKICFKACEEKVILEDLGTTAERRFFPVDSRQGNISSTPPWKTLPAGGVDDDRLLDGSPNLELALGAETKKQQSKGILPFLVGLADKKNNQEKPLDKAVDDKQDDDDDSASLSLSLSFPPFPGNDEPVKPALKSEQLRPERHRGSQLKRRELCSGKSNALVKTPKLAIQRKSSQLKTTRTFSVRAEYRKSNEGLLNWFKDYYKVLEVAYDATDENIRLNYRRLALKWHPDKHKGDSAATAKFQEISEAYKVLSDPARRLDYDFTGIYEIDKYTIREYLARFKGMILTCNGLGISHTPVWTEQLKEEADHEQMDK</sequence>
<feature type="compositionally biased region" description="Polar residues" evidence="6">
    <location>
        <begin position="546"/>
        <end position="558"/>
    </location>
</feature>
<feature type="compositionally biased region" description="Basic and acidic residues" evidence="6">
    <location>
        <begin position="1573"/>
        <end position="1582"/>
    </location>
</feature>
<feature type="compositionally biased region" description="Basic and acidic residues" evidence="6">
    <location>
        <begin position="568"/>
        <end position="579"/>
    </location>
</feature>
<keyword evidence="9" id="KW-1185">Reference proteome</keyword>
<accession>W9QKC5</accession>
<evidence type="ECO:0000259" key="7">
    <source>
        <dbReference type="PROSITE" id="PS50076"/>
    </source>
</evidence>
<feature type="compositionally biased region" description="Basic and acidic residues" evidence="6">
    <location>
        <begin position="325"/>
        <end position="355"/>
    </location>
</feature>
<gene>
    <name evidence="8" type="ORF">L484_019655</name>
</gene>
<dbReference type="FunFam" id="1.10.287.110:FF:000052">
    <property type="entry name" value="Chaperone protein DNAj, putative"/>
    <property type="match status" value="1"/>
</dbReference>
<feature type="region of interest" description="Disordered" evidence="6">
    <location>
        <begin position="541"/>
        <end position="589"/>
    </location>
</feature>
<keyword evidence="3" id="KW-0862">Zinc</keyword>
<evidence type="ECO:0000256" key="1">
    <source>
        <dbReference type="ARBA" id="ARBA00022723"/>
    </source>
</evidence>
<dbReference type="EMBL" id="KE343429">
    <property type="protein sequence ID" value="EXB29133.1"/>
    <property type="molecule type" value="Genomic_DNA"/>
</dbReference>
<feature type="compositionally biased region" description="Polar residues" evidence="6">
    <location>
        <begin position="185"/>
        <end position="194"/>
    </location>
</feature>
<dbReference type="Proteomes" id="UP000030645">
    <property type="component" value="Unassembled WGS sequence"/>
</dbReference>
<evidence type="ECO:0000313" key="8">
    <source>
        <dbReference type="EMBL" id="EXB29133.1"/>
    </source>
</evidence>
<feature type="region of interest" description="Disordered" evidence="6">
    <location>
        <begin position="100"/>
        <end position="121"/>
    </location>
</feature>
<dbReference type="SMART" id="SM00271">
    <property type="entry name" value="DnaJ"/>
    <property type="match status" value="1"/>
</dbReference>
<feature type="compositionally biased region" description="Polar residues" evidence="6">
    <location>
        <begin position="1296"/>
        <end position="1305"/>
    </location>
</feature>
<dbReference type="eggNOG" id="KOG0714">
    <property type="taxonomic scope" value="Eukaryota"/>
</dbReference>
<dbReference type="InterPro" id="IPR056280">
    <property type="entry name" value="AIPP2-like_SPOC"/>
</dbReference>
<evidence type="ECO:0000256" key="4">
    <source>
        <dbReference type="ARBA" id="ARBA00023015"/>
    </source>
</evidence>
<feature type="region of interest" description="Disordered" evidence="6">
    <location>
        <begin position="301"/>
        <end position="367"/>
    </location>
</feature>
<feature type="compositionally biased region" description="Basic and acidic residues" evidence="6">
    <location>
        <begin position="1616"/>
        <end position="1629"/>
    </location>
</feature>
<dbReference type="GO" id="GO:0140566">
    <property type="term" value="F:histone reader activity"/>
    <property type="evidence" value="ECO:0007669"/>
    <property type="project" value="InterPro"/>
</dbReference>
<feature type="compositionally biased region" description="Low complexity" evidence="6">
    <location>
        <begin position="663"/>
        <end position="684"/>
    </location>
</feature>
<evidence type="ECO:0000256" key="6">
    <source>
        <dbReference type="SAM" id="MobiDB-lite"/>
    </source>
</evidence>
<dbReference type="InterPro" id="IPR001623">
    <property type="entry name" value="DnaJ_domain"/>
</dbReference>
<dbReference type="GO" id="GO:0034244">
    <property type="term" value="P:negative regulation of transcription elongation by RNA polymerase II"/>
    <property type="evidence" value="ECO:0007669"/>
    <property type="project" value="InterPro"/>
</dbReference>
<dbReference type="InterPro" id="IPR013083">
    <property type="entry name" value="Znf_RING/FYVE/PHD"/>
</dbReference>
<dbReference type="PROSITE" id="PS50076">
    <property type="entry name" value="DNAJ_2"/>
    <property type="match status" value="1"/>
</dbReference>
<feature type="region of interest" description="Disordered" evidence="6">
    <location>
        <begin position="1573"/>
        <end position="1629"/>
    </location>
</feature>
<feature type="compositionally biased region" description="Polar residues" evidence="6">
    <location>
        <begin position="1512"/>
        <end position="1521"/>
    </location>
</feature>
<dbReference type="SUPFAM" id="SSF57903">
    <property type="entry name" value="FYVE/PHD zinc finger"/>
    <property type="match status" value="1"/>
</dbReference>
<organism evidence="8 9">
    <name type="scientific">Morus notabilis</name>
    <dbReference type="NCBI Taxonomy" id="981085"/>
    <lineage>
        <taxon>Eukaryota</taxon>
        <taxon>Viridiplantae</taxon>
        <taxon>Streptophyta</taxon>
        <taxon>Embryophyta</taxon>
        <taxon>Tracheophyta</taxon>
        <taxon>Spermatophyta</taxon>
        <taxon>Magnoliopsida</taxon>
        <taxon>eudicotyledons</taxon>
        <taxon>Gunneridae</taxon>
        <taxon>Pentapetalae</taxon>
        <taxon>rosids</taxon>
        <taxon>fabids</taxon>
        <taxon>Rosales</taxon>
        <taxon>Moraceae</taxon>
        <taxon>Moreae</taxon>
        <taxon>Morus</taxon>
    </lineage>
</organism>
<feature type="region of interest" description="Disordered" evidence="6">
    <location>
        <begin position="879"/>
        <end position="898"/>
    </location>
</feature>
<dbReference type="Gene3D" id="1.10.287.110">
    <property type="entry name" value="DnaJ domain"/>
    <property type="match status" value="1"/>
</dbReference>
<feature type="region of interest" description="Disordered" evidence="6">
    <location>
        <begin position="185"/>
        <end position="276"/>
    </location>
</feature>
<reference evidence="9" key="1">
    <citation type="submission" date="2013-01" db="EMBL/GenBank/DDBJ databases">
        <title>Draft Genome Sequence of a Mulberry Tree, Morus notabilis C.K. Schneid.</title>
        <authorList>
            <person name="He N."/>
            <person name="Zhao S."/>
        </authorList>
    </citation>
    <scope>NUCLEOTIDE SEQUENCE</scope>
</reference>
<dbReference type="SUPFAM" id="SSF46565">
    <property type="entry name" value="Chaperone J-domain"/>
    <property type="match status" value="1"/>
</dbReference>
<evidence type="ECO:0000256" key="2">
    <source>
        <dbReference type="ARBA" id="ARBA00022771"/>
    </source>
</evidence>
<feature type="compositionally biased region" description="Basic and acidic residues" evidence="6">
    <location>
        <begin position="888"/>
        <end position="898"/>
    </location>
</feature>
<proteinExistence type="predicted"/>
<protein>
    <submittedName>
        <fullName evidence="8">DnAJ-like protein</fullName>
    </submittedName>
</protein>
<dbReference type="CDD" id="cd06257">
    <property type="entry name" value="DnaJ"/>
    <property type="match status" value="1"/>
</dbReference>
<feature type="compositionally biased region" description="Polar residues" evidence="6">
    <location>
        <begin position="301"/>
        <end position="321"/>
    </location>
</feature>
<dbReference type="Gene3D" id="3.30.40.10">
    <property type="entry name" value="Zinc/RING finger domain, C3HC4 (zinc finger)"/>
    <property type="match status" value="1"/>
</dbReference>